<feature type="transmembrane region" description="Helical" evidence="1">
    <location>
        <begin position="12"/>
        <end position="35"/>
    </location>
</feature>
<protein>
    <submittedName>
        <fullName evidence="2">PEP-CTERM protein-sorting domain-containing protein</fullName>
    </submittedName>
</protein>
<dbReference type="Proteomes" id="UP000076023">
    <property type="component" value="Unassembled WGS sequence"/>
</dbReference>
<keyword evidence="1" id="KW-1133">Transmembrane helix</keyword>
<evidence type="ECO:0000256" key="1">
    <source>
        <dbReference type="SAM" id="Phobius"/>
    </source>
</evidence>
<dbReference type="OrthoDB" id="9830268at2"/>
<proteinExistence type="predicted"/>
<name>A0A146GC96_TERSA</name>
<dbReference type="InParanoid" id="A0A146GC96"/>
<sequence>MYYRLFDMKITLLKTIILAVSVFGIATSPAATILFTDTLPTSDVIRSNTGAKTGDIQVRNYGSTPTSNNRWVGVGFSTISAISLDKVTFFIASNGTPTATALGASMTISIVSLASLTASPSAPFTPLYSESATVPTTYNNESYITFDLASSYSLSANSYYGVLVSFDTNANNRAMNFTQVSSTGGKSGIGDTFYTADQGATYTNNTAALNFVAQSVPEPSTTALLAIVGGAAIASIYRSRRRSAKA</sequence>
<dbReference type="NCBIfam" id="TIGR02595">
    <property type="entry name" value="PEP_CTERM"/>
    <property type="match status" value="1"/>
</dbReference>
<dbReference type="EMBL" id="BDCO01000002">
    <property type="protein sequence ID" value="GAT34424.1"/>
    <property type="molecule type" value="Genomic_DNA"/>
</dbReference>
<accession>A0A146GC96</accession>
<evidence type="ECO:0000313" key="3">
    <source>
        <dbReference type="Proteomes" id="UP000076023"/>
    </source>
</evidence>
<evidence type="ECO:0000313" key="2">
    <source>
        <dbReference type="EMBL" id="GAT34424.1"/>
    </source>
</evidence>
<gene>
    <name evidence="2" type="ORF">TSACC_22849</name>
</gene>
<dbReference type="InterPro" id="IPR013424">
    <property type="entry name" value="Ice-binding_C"/>
</dbReference>
<comment type="caution">
    <text evidence="2">The sequence shown here is derived from an EMBL/GenBank/DDBJ whole genome shotgun (WGS) entry which is preliminary data.</text>
</comment>
<keyword evidence="1" id="KW-0812">Transmembrane</keyword>
<reference evidence="3" key="1">
    <citation type="journal article" date="2017" name="Genome Announc.">
        <title>Draft Genome Sequence of Terrimicrobium sacchariphilum NM-5T, a Facultative Anaerobic Soil Bacterium of the Class Spartobacteria.</title>
        <authorList>
            <person name="Qiu Y.L."/>
            <person name="Tourlousse D.M."/>
            <person name="Matsuura N."/>
            <person name="Ohashi A."/>
            <person name="Sekiguchi Y."/>
        </authorList>
    </citation>
    <scope>NUCLEOTIDE SEQUENCE [LARGE SCALE GENOMIC DNA]</scope>
    <source>
        <strain evidence="3">NM-5</strain>
    </source>
</reference>
<organism evidence="2 3">
    <name type="scientific">Terrimicrobium sacchariphilum</name>
    <dbReference type="NCBI Taxonomy" id="690879"/>
    <lineage>
        <taxon>Bacteria</taxon>
        <taxon>Pseudomonadati</taxon>
        <taxon>Verrucomicrobiota</taxon>
        <taxon>Terrimicrobiia</taxon>
        <taxon>Terrimicrobiales</taxon>
        <taxon>Terrimicrobiaceae</taxon>
        <taxon>Terrimicrobium</taxon>
    </lineage>
</organism>
<dbReference type="AlphaFoldDB" id="A0A146GC96"/>
<keyword evidence="3" id="KW-1185">Reference proteome</keyword>
<keyword evidence="1" id="KW-0472">Membrane</keyword>